<dbReference type="AlphaFoldDB" id="A0A3R6V392"/>
<sequence>NSSEDHDCLIHAIQGSFLPLANRFEILRQDEDEAVIYQDVGYIDYPDKMVVPKLSHATSATSVSNITFDVEAMTLEEVSQFLEGYSTQYTLEEDPSKALSMVQQHPGLLLALIDTKVPSNLDILGERAYGHASQRFFQRSTNSHWVREAEDIREHELAEGSPSKPLWTYMAELQHLIPESGEFKEVWHETFGLLPRLI</sequence>
<evidence type="ECO:0000313" key="1">
    <source>
        <dbReference type="EMBL" id="RHY20119.1"/>
    </source>
</evidence>
<comment type="caution">
    <text evidence="1">The sequence shown here is derived from an EMBL/GenBank/DDBJ whole genome shotgun (WGS) entry which is preliminary data.</text>
</comment>
<keyword evidence="2" id="KW-1185">Reference proteome</keyword>
<feature type="non-terminal residue" evidence="1">
    <location>
        <position position="1"/>
    </location>
</feature>
<organism evidence="1 2">
    <name type="scientific">Aphanomyces invadans</name>
    <dbReference type="NCBI Taxonomy" id="157072"/>
    <lineage>
        <taxon>Eukaryota</taxon>
        <taxon>Sar</taxon>
        <taxon>Stramenopiles</taxon>
        <taxon>Oomycota</taxon>
        <taxon>Saprolegniomycetes</taxon>
        <taxon>Saprolegniales</taxon>
        <taxon>Verrucalvaceae</taxon>
        <taxon>Aphanomyces</taxon>
    </lineage>
</organism>
<reference evidence="1 2" key="1">
    <citation type="submission" date="2018-08" db="EMBL/GenBank/DDBJ databases">
        <title>Aphanomyces genome sequencing and annotation.</title>
        <authorList>
            <person name="Minardi D."/>
            <person name="Oidtmann B."/>
            <person name="Van Der Giezen M."/>
            <person name="Studholme D.J."/>
        </authorList>
    </citation>
    <scope>NUCLEOTIDE SEQUENCE [LARGE SCALE GENOMIC DNA]</scope>
    <source>
        <strain evidence="1 2">NJM0002</strain>
    </source>
</reference>
<dbReference type="EMBL" id="QUSY01002739">
    <property type="protein sequence ID" value="RHY20119.1"/>
    <property type="molecule type" value="Genomic_DNA"/>
</dbReference>
<evidence type="ECO:0000313" key="2">
    <source>
        <dbReference type="Proteomes" id="UP000285060"/>
    </source>
</evidence>
<accession>A0A3R6V392</accession>
<dbReference type="Proteomes" id="UP000285060">
    <property type="component" value="Unassembled WGS sequence"/>
</dbReference>
<proteinExistence type="predicted"/>
<gene>
    <name evidence="1" type="ORF">DYB32_010107</name>
</gene>
<dbReference type="VEuPathDB" id="FungiDB:H310_13720"/>
<protein>
    <submittedName>
        <fullName evidence="1">Uncharacterized protein</fullName>
    </submittedName>
</protein>
<name>A0A3R6V392_9STRA</name>